<dbReference type="InterPro" id="IPR031098">
    <property type="entry name" value="Crust_neurohorm"/>
</dbReference>
<evidence type="ECO:0000256" key="5">
    <source>
        <dbReference type="ARBA" id="ARBA00022702"/>
    </source>
</evidence>
<reference evidence="9" key="1">
    <citation type="submission" date="2011-08" db="EMBL/GenBank/DDBJ databases">
        <authorList>
            <person name="Rombauts S."/>
        </authorList>
    </citation>
    <scope>NUCLEOTIDE SEQUENCE</scope>
    <source>
        <strain evidence="9">London</strain>
    </source>
</reference>
<evidence type="ECO:0000313" key="9">
    <source>
        <dbReference type="Proteomes" id="UP000015104"/>
    </source>
</evidence>
<accession>T1K6I2</accession>
<dbReference type="PROSITE" id="PS01250">
    <property type="entry name" value="CHH_MIH_GIH"/>
    <property type="match status" value="1"/>
</dbReference>
<dbReference type="SUPFAM" id="SSF81778">
    <property type="entry name" value="Crustacean CHH/MIH/GIH neurohormone"/>
    <property type="match status" value="1"/>
</dbReference>
<feature type="disulfide bond" evidence="7">
    <location>
        <begin position="55"/>
        <end position="71"/>
    </location>
</feature>
<keyword evidence="9" id="KW-1185">Reference proteome</keyword>
<dbReference type="PANTHER" id="PTHR35981:SF2">
    <property type="entry name" value="ION TRANSPORT PEPTIDE, ISOFORM C"/>
    <property type="match status" value="1"/>
</dbReference>
<evidence type="ECO:0000256" key="1">
    <source>
        <dbReference type="ARBA" id="ARBA00003845"/>
    </source>
</evidence>
<evidence type="ECO:0000256" key="7">
    <source>
        <dbReference type="PIRSR" id="PIRSR631098-51"/>
    </source>
</evidence>
<dbReference type="Gene3D" id="1.10.2010.10">
    <property type="entry name" value="Crustacean CHH/MIH/GIH neurohormone"/>
    <property type="match status" value="1"/>
</dbReference>
<dbReference type="Pfam" id="PF01147">
    <property type="entry name" value="Crust_neurohorm"/>
    <property type="match status" value="1"/>
</dbReference>
<sequence>MSALKVKATIFIIISMFVIQTLSSSMNIHLHKRSFKDHCDGKFDLSLYARCDRVCEVCLEMYKDVHLHAECKSNCFNNSIFEKCAIAVLPESDANSLIQKVKDLFKAK</sequence>
<dbReference type="InterPro" id="IPR018251">
    <property type="entry name" value="Crust_neurhormone_CS"/>
</dbReference>
<keyword evidence="6 7" id="KW-1015">Disulfide bond</keyword>
<evidence type="ECO:0000256" key="6">
    <source>
        <dbReference type="ARBA" id="ARBA00023157"/>
    </source>
</evidence>
<comment type="function">
    <text evidence="1">May increase the toxicity of alpha-latrotoxin and/or other venom components. Is non-toxic to mice and to the cockroach Periplaneta americana.</text>
</comment>
<keyword evidence="5" id="KW-0372">Hormone</keyword>
<keyword evidence="4" id="KW-0964">Secreted</keyword>
<dbReference type="InterPro" id="IPR001166">
    <property type="entry name" value="Hyperglycemic"/>
</dbReference>
<dbReference type="Proteomes" id="UP000015104">
    <property type="component" value="Unassembled WGS sequence"/>
</dbReference>
<evidence type="ECO:0000256" key="2">
    <source>
        <dbReference type="ARBA" id="ARBA00004613"/>
    </source>
</evidence>
<dbReference type="PRINTS" id="PR00550">
    <property type="entry name" value="HYPRGLYCEMIC"/>
</dbReference>
<evidence type="ECO:0000256" key="3">
    <source>
        <dbReference type="ARBA" id="ARBA00005447"/>
    </source>
</evidence>
<name>T1K6I2_TETUR</name>
<proteinExistence type="inferred from homology"/>
<dbReference type="InterPro" id="IPR035957">
    <property type="entry name" value="Crust_neurohorm_sf"/>
</dbReference>
<dbReference type="GO" id="GO:0005184">
    <property type="term" value="F:neuropeptide hormone activity"/>
    <property type="evidence" value="ECO:0007669"/>
    <property type="project" value="InterPro"/>
</dbReference>
<evidence type="ECO:0000256" key="4">
    <source>
        <dbReference type="ARBA" id="ARBA00022525"/>
    </source>
</evidence>
<dbReference type="EMBL" id="CAEY01001792">
    <property type="status" value="NOT_ANNOTATED_CDS"/>
    <property type="molecule type" value="Genomic_DNA"/>
</dbReference>
<feature type="disulfide bond" evidence="7">
    <location>
        <begin position="39"/>
        <end position="75"/>
    </location>
</feature>
<comment type="subcellular location">
    <subcellularLocation>
        <location evidence="2">Secreted</location>
    </subcellularLocation>
</comment>
<evidence type="ECO:0008006" key="10">
    <source>
        <dbReference type="Google" id="ProtNLM"/>
    </source>
</evidence>
<reference evidence="8" key="2">
    <citation type="submission" date="2015-06" db="UniProtKB">
        <authorList>
            <consortium name="EnsemblMetazoa"/>
        </authorList>
    </citation>
    <scope>IDENTIFICATION</scope>
</reference>
<dbReference type="GO" id="GO:0005576">
    <property type="term" value="C:extracellular region"/>
    <property type="evidence" value="ECO:0007669"/>
    <property type="project" value="UniProtKB-SubCell"/>
</dbReference>
<dbReference type="PANTHER" id="PTHR35981">
    <property type="entry name" value="ION TRANSPORT PEPTIDE, ISOFORM C"/>
    <property type="match status" value="1"/>
</dbReference>
<dbReference type="GO" id="GO:0007623">
    <property type="term" value="P:circadian rhythm"/>
    <property type="evidence" value="ECO:0007669"/>
    <property type="project" value="TreeGrafter"/>
</dbReference>
<dbReference type="EnsemblMetazoa" id="tetur06g00590.1">
    <property type="protein sequence ID" value="tetur06g00590.1"/>
    <property type="gene ID" value="tetur06g00590"/>
</dbReference>
<organism evidence="8 9">
    <name type="scientific">Tetranychus urticae</name>
    <name type="common">Two-spotted spider mite</name>
    <dbReference type="NCBI Taxonomy" id="32264"/>
    <lineage>
        <taxon>Eukaryota</taxon>
        <taxon>Metazoa</taxon>
        <taxon>Ecdysozoa</taxon>
        <taxon>Arthropoda</taxon>
        <taxon>Chelicerata</taxon>
        <taxon>Arachnida</taxon>
        <taxon>Acari</taxon>
        <taxon>Acariformes</taxon>
        <taxon>Trombidiformes</taxon>
        <taxon>Prostigmata</taxon>
        <taxon>Eleutherengona</taxon>
        <taxon>Raphignathae</taxon>
        <taxon>Tetranychoidea</taxon>
        <taxon>Tetranychidae</taxon>
        <taxon>Tetranychus</taxon>
    </lineage>
</organism>
<dbReference type="HOGENOM" id="CLU_147120_1_0_1"/>
<evidence type="ECO:0000313" key="8">
    <source>
        <dbReference type="EnsemblMetazoa" id="tetur06g00590.1"/>
    </source>
</evidence>
<comment type="similarity">
    <text evidence="3">Belongs to the arthropod CHH/MIH/GIH/VIH hormone family.</text>
</comment>
<protein>
    <recommendedName>
        <fullName evidence="10">Ion transport peptide-like protein</fullName>
    </recommendedName>
</protein>
<feature type="disulfide bond" evidence="7">
    <location>
        <begin position="58"/>
        <end position="84"/>
    </location>
</feature>
<dbReference type="AlphaFoldDB" id="T1K6I2"/>